<evidence type="ECO:0000313" key="2">
    <source>
        <dbReference type="EMBL" id="MEO9246811.1"/>
    </source>
</evidence>
<organism evidence="2 3">
    <name type="scientific">Citricoccus nitrophenolicus</name>
    <dbReference type="NCBI Taxonomy" id="863575"/>
    <lineage>
        <taxon>Bacteria</taxon>
        <taxon>Bacillati</taxon>
        <taxon>Actinomycetota</taxon>
        <taxon>Actinomycetes</taxon>
        <taxon>Micrococcales</taxon>
        <taxon>Micrococcaceae</taxon>
        <taxon>Citricoccus</taxon>
    </lineage>
</organism>
<sequence>MATISRTVSWTLLTNTDDALARVQQAVAQTDFQIARLDRAGIDIDVPRAIIKNRWGAKVHGDVTESAEGVEILWTVEGLGDKHYEHLATIAERLPDGILFDHGIPAAATTLSNRFFGRREIRHLANLLDRRELVHALGVGQFANKMGIAALTDRRLFFLEKSMLGSEDMTEFSLGSIGALSIGKKGWLVKK</sequence>
<proteinExistence type="predicted"/>
<comment type="caution">
    <text evidence="2">The sequence shown here is derived from an EMBL/GenBank/DDBJ whole genome shotgun (WGS) entry which is preliminary data.</text>
</comment>
<dbReference type="Proteomes" id="UP001484097">
    <property type="component" value="Unassembled WGS sequence"/>
</dbReference>
<protein>
    <submittedName>
        <fullName evidence="2">PH domain-containing protein</fullName>
    </submittedName>
</protein>
<evidence type="ECO:0000259" key="1">
    <source>
        <dbReference type="Pfam" id="PF14470"/>
    </source>
</evidence>
<dbReference type="Pfam" id="PF14470">
    <property type="entry name" value="bPH_3"/>
    <property type="match status" value="1"/>
</dbReference>
<accession>A0ABV0IF62</accession>
<keyword evidence="3" id="KW-1185">Reference proteome</keyword>
<dbReference type="RefSeq" id="WP_347919075.1">
    <property type="nucleotide sequence ID" value="NZ_JBDXMX010000001.1"/>
</dbReference>
<name>A0ABV0IF62_9MICC</name>
<dbReference type="EMBL" id="JBDXMX010000001">
    <property type="protein sequence ID" value="MEO9246811.1"/>
    <property type="molecule type" value="Genomic_DNA"/>
</dbReference>
<dbReference type="InterPro" id="IPR039519">
    <property type="entry name" value="YokE-like_PH"/>
</dbReference>
<gene>
    <name evidence="2" type="ORF">ABDK96_03865</name>
</gene>
<feature type="domain" description="YokE-like PH" evidence="1">
    <location>
        <begin position="128"/>
        <end position="182"/>
    </location>
</feature>
<evidence type="ECO:0000313" key="3">
    <source>
        <dbReference type="Proteomes" id="UP001484097"/>
    </source>
</evidence>
<reference evidence="2 3" key="1">
    <citation type="submission" date="2024-05" db="EMBL/GenBank/DDBJ databases">
        <authorList>
            <person name="Yi C."/>
        </authorList>
    </citation>
    <scope>NUCLEOTIDE SEQUENCE [LARGE SCALE GENOMIC DNA]</scope>
    <source>
        <strain evidence="2 3">XS13</strain>
    </source>
</reference>